<organism evidence="10 11">
    <name type="scientific">Fusarium venenatum</name>
    <dbReference type="NCBI Taxonomy" id="56646"/>
    <lineage>
        <taxon>Eukaryota</taxon>
        <taxon>Fungi</taxon>
        <taxon>Dikarya</taxon>
        <taxon>Ascomycota</taxon>
        <taxon>Pezizomycotina</taxon>
        <taxon>Sordariomycetes</taxon>
        <taxon>Hypocreomycetidae</taxon>
        <taxon>Hypocreales</taxon>
        <taxon>Nectriaceae</taxon>
        <taxon>Fusarium</taxon>
    </lineage>
</organism>
<dbReference type="Proteomes" id="UP000245910">
    <property type="component" value="Chromosome II"/>
</dbReference>
<keyword evidence="3 7" id="KW-0349">Heme</keyword>
<keyword evidence="4 7" id="KW-0479">Metal-binding</keyword>
<dbReference type="InterPro" id="IPR036396">
    <property type="entry name" value="Cyt_P450_sf"/>
</dbReference>
<keyword evidence="9" id="KW-0812">Transmembrane</keyword>
<name>A0A2L2SZA5_9HYPO</name>
<dbReference type="OrthoDB" id="3945418at2759"/>
<protein>
    <recommendedName>
        <fullName evidence="12">Cytochrome P450 monooxygenase</fullName>
    </recommendedName>
</protein>
<dbReference type="CDD" id="cd11062">
    <property type="entry name" value="CYP58-like"/>
    <property type="match status" value="1"/>
</dbReference>
<dbReference type="InterPro" id="IPR050121">
    <property type="entry name" value="Cytochrome_P450_monoxygenase"/>
</dbReference>
<keyword evidence="9" id="KW-0472">Membrane</keyword>
<evidence type="ECO:0000256" key="1">
    <source>
        <dbReference type="ARBA" id="ARBA00001971"/>
    </source>
</evidence>
<evidence type="ECO:0000256" key="7">
    <source>
        <dbReference type="PIRSR" id="PIRSR602403-1"/>
    </source>
</evidence>
<feature type="transmembrane region" description="Helical" evidence="9">
    <location>
        <begin position="12"/>
        <end position="35"/>
    </location>
</feature>
<feature type="binding site" description="axial binding residue" evidence="7">
    <location>
        <position position="452"/>
    </location>
    <ligand>
        <name>heme</name>
        <dbReference type="ChEBI" id="CHEBI:30413"/>
    </ligand>
    <ligandPart>
        <name>Fe</name>
        <dbReference type="ChEBI" id="CHEBI:18248"/>
    </ligandPart>
</feature>
<dbReference type="InterPro" id="IPR002403">
    <property type="entry name" value="Cyt_P450_E_grp-IV"/>
</dbReference>
<accession>A0A2L2SZA5</accession>
<proteinExistence type="inferred from homology"/>
<evidence type="ECO:0000256" key="3">
    <source>
        <dbReference type="ARBA" id="ARBA00022617"/>
    </source>
</evidence>
<dbReference type="STRING" id="56646.A0A2L2SZA5"/>
<dbReference type="InterPro" id="IPR001128">
    <property type="entry name" value="Cyt_P450"/>
</dbReference>
<evidence type="ECO:0000256" key="2">
    <source>
        <dbReference type="ARBA" id="ARBA00010617"/>
    </source>
</evidence>
<dbReference type="Gene3D" id="1.10.630.10">
    <property type="entry name" value="Cytochrome P450"/>
    <property type="match status" value="1"/>
</dbReference>
<reference evidence="11" key="1">
    <citation type="submission" date="2014-10" db="EMBL/GenBank/DDBJ databases">
        <authorList>
            <person name="King R."/>
        </authorList>
    </citation>
    <scope>NUCLEOTIDE SEQUENCE [LARGE SCALE GENOMIC DNA]</scope>
    <source>
        <strain evidence="11">A3/5</strain>
    </source>
</reference>
<keyword evidence="6 8" id="KW-0503">Monooxygenase</keyword>
<evidence type="ECO:0008006" key="12">
    <source>
        <dbReference type="Google" id="ProtNLM"/>
    </source>
</evidence>
<dbReference type="GO" id="GO:0005506">
    <property type="term" value="F:iron ion binding"/>
    <property type="evidence" value="ECO:0007669"/>
    <property type="project" value="InterPro"/>
</dbReference>
<dbReference type="EMBL" id="LN649230">
    <property type="protein sequence ID" value="CEI63452.1"/>
    <property type="molecule type" value="Genomic_DNA"/>
</dbReference>
<dbReference type="PANTHER" id="PTHR24305:SF152">
    <property type="entry name" value="P450, PUTATIVE (EUROFUNG)-RELATED"/>
    <property type="match status" value="1"/>
</dbReference>
<keyword evidence="9" id="KW-1133">Transmembrane helix</keyword>
<evidence type="ECO:0000256" key="8">
    <source>
        <dbReference type="RuleBase" id="RU000461"/>
    </source>
</evidence>
<dbReference type="GO" id="GO:0016705">
    <property type="term" value="F:oxidoreductase activity, acting on paired donors, with incorporation or reduction of molecular oxygen"/>
    <property type="evidence" value="ECO:0007669"/>
    <property type="project" value="InterPro"/>
</dbReference>
<sequence>MSTGFLASNLSWTLFQFISLAIPAAVFFVIIYRLYFHPLAKVPGPRLAAITWLYQSYYSFVGGSRFYLQIEKLHEIYGPIVRITPEEVHLSDLENYDKIYYVGSHYSKDANFYGAFGNENSSFTTPSNELHRQRRTGLNSFFSRKIVIDLEEIVQDKARKVCKAIDNTIATGKPMDLHHALRAVSIDVITEYAFGESYGLLDTPDFGYDFFMLVLRLGPAAWIFRQAPWLKTVLRSIPEPLVRIVSAPMTNVIDMQRHCNSKLRNIEKQLDVGSVELNGRATIFSALMTPDDRRKPAAVAHLEDEAYTVLTAAADTTGNAMTTICRYVFADQNVYDKLHAELKAAFPDDNEVMRFQILEKLPYLTGVVNEGLRLSFGVVGRLPRTVPQGGARFHGYDLPPGSVVSMSSWLIHRNEEYFPEPAKFDPDRWVNASDPQRLHKAFVPFGKGSRACVGMNLAYDEIYVTIAQIFRHYHDLKSNTHELTADDVVLDDYFSSYNPADAKTLEIQG</sequence>
<comment type="cofactor">
    <cofactor evidence="1 7">
        <name>heme</name>
        <dbReference type="ChEBI" id="CHEBI:30413"/>
    </cofactor>
</comment>
<evidence type="ECO:0000313" key="11">
    <source>
        <dbReference type="Proteomes" id="UP000245910"/>
    </source>
</evidence>
<keyword evidence="8" id="KW-0560">Oxidoreductase</keyword>
<dbReference type="InterPro" id="IPR017972">
    <property type="entry name" value="Cyt_P450_CS"/>
</dbReference>
<evidence type="ECO:0000256" key="5">
    <source>
        <dbReference type="ARBA" id="ARBA00023004"/>
    </source>
</evidence>
<dbReference type="GO" id="GO:0020037">
    <property type="term" value="F:heme binding"/>
    <property type="evidence" value="ECO:0007669"/>
    <property type="project" value="InterPro"/>
</dbReference>
<dbReference type="AlphaFoldDB" id="A0A2L2SZA5"/>
<dbReference type="SUPFAM" id="SSF48264">
    <property type="entry name" value="Cytochrome P450"/>
    <property type="match status" value="1"/>
</dbReference>
<evidence type="ECO:0000256" key="6">
    <source>
        <dbReference type="ARBA" id="ARBA00023033"/>
    </source>
</evidence>
<keyword evidence="11" id="KW-1185">Reference proteome</keyword>
<evidence type="ECO:0000313" key="10">
    <source>
        <dbReference type="EMBL" id="CEI63452.1"/>
    </source>
</evidence>
<comment type="similarity">
    <text evidence="2 8">Belongs to the cytochrome P450 family.</text>
</comment>
<dbReference type="GO" id="GO:0004497">
    <property type="term" value="F:monooxygenase activity"/>
    <property type="evidence" value="ECO:0007669"/>
    <property type="project" value="UniProtKB-KW"/>
</dbReference>
<dbReference type="Pfam" id="PF00067">
    <property type="entry name" value="p450"/>
    <property type="match status" value="1"/>
</dbReference>
<dbReference type="PROSITE" id="PS00086">
    <property type="entry name" value="CYTOCHROME_P450"/>
    <property type="match status" value="1"/>
</dbReference>
<keyword evidence="5 7" id="KW-0408">Iron</keyword>
<evidence type="ECO:0000256" key="9">
    <source>
        <dbReference type="SAM" id="Phobius"/>
    </source>
</evidence>
<dbReference type="PRINTS" id="PR00465">
    <property type="entry name" value="EP450IV"/>
</dbReference>
<evidence type="ECO:0000256" key="4">
    <source>
        <dbReference type="ARBA" id="ARBA00022723"/>
    </source>
</evidence>
<dbReference type="PANTHER" id="PTHR24305">
    <property type="entry name" value="CYTOCHROME P450"/>
    <property type="match status" value="1"/>
</dbReference>